<dbReference type="Gene3D" id="1.20.920.10">
    <property type="entry name" value="Bromodomain-like"/>
    <property type="match status" value="1"/>
</dbReference>
<dbReference type="InterPro" id="IPR033482">
    <property type="entry name" value="EMSY"/>
</dbReference>
<comment type="subcellular location">
    <subcellularLocation>
        <location evidence="1">Nucleus</location>
    </subcellularLocation>
</comment>
<reference evidence="9 10" key="1">
    <citation type="submission" date="2025-04" db="UniProtKB">
        <authorList>
            <consortium name="RefSeq"/>
        </authorList>
    </citation>
    <scope>IDENTIFICATION</scope>
</reference>
<evidence type="ECO:0000313" key="9">
    <source>
        <dbReference type="RefSeq" id="XP_055868093.1"/>
    </source>
</evidence>
<dbReference type="InterPro" id="IPR036427">
    <property type="entry name" value="Bromodomain-like_sf"/>
</dbReference>
<gene>
    <name evidence="9 10" type="primary">LOC106076365</name>
</gene>
<evidence type="ECO:0000313" key="10">
    <source>
        <dbReference type="RefSeq" id="XP_055868094.1"/>
    </source>
</evidence>
<dbReference type="PANTHER" id="PTHR16500">
    <property type="entry name" value="BRCA2-INTERACTING TRANSCRIPTIONAL REPRESSOR EMSY"/>
    <property type="match status" value="1"/>
</dbReference>
<dbReference type="GO" id="GO:0006355">
    <property type="term" value="P:regulation of DNA-templated transcription"/>
    <property type="evidence" value="ECO:0007669"/>
    <property type="project" value="InterPro"/>
</dbReference>
<keyword evidence="2 4" id="KW-0103">Bromodomain</keyword>
<name>A0A9W2YZG0_BIOGL</name>
<sequence>MWPMLLDYTKDESKRILRRLELEAYASIISVFRAQGDLSKDKKKILQDLQQTLSISTERHRAEVRRAINDEKLATIADNIAGTISIAEWTIEGRRLVPLMPRLVPQTAFTATANQAASAMMEKNASLPPPSQTANKDGATATLPKPPRSTSPTSNVVVLPSGTSIHIKGMLNQEDDEDLSTPSRRSSNRSLSTDSNSAASVSTQTPRITYTTASATLPGSSPVKITISKSPQGRPITVQSTSQPPKVILVTSAGPVSGTTVIQRSLSVPIVRTPTTTLTTYGGTSLPRSSVLIPGGPSTSVAQVVSTYPAAVPTASSLVSSAGNMPVSTISSSPAMFNPSVQIGLGKVRPRIVPRQRYPAMVPQSKPGVVIPMGPQLVSPTQNISARIQVPQPQHTTSAAVQVTPSQHIPGSIQVKTLNKPTIQIKQEGVKIITQSSTSKILPKPIQVTGAGNTPVVMVNTGQSTTGSSAGVTMIPRSISSYSAHHGEAKVLNITSPGGRVIATTAKATNVVTVNPKTLHLTAVKTGSGSTTVSKPNVIVVQKTQHPRFPQGQAGTNIRTITTSTLPGAIDKVNELMGLVHKDAQGGHVITAAQSMTGSTLRGGERRVIITTSSGSGEAKQVRPISIIHRPRTDNDGKGTSLLAELIQAVGIPPDGATVETTAQGTDPYDFESTEGQSHTVSTMALTGSSPLRISHPQQLTRLPLQRRQFIQEVTDDNEEEGFTFGIASADKSTIQDADVGAEQVFTLEQAMSLLNKEVVDLTETDALPVSTSGTILPSIQSALPPATHHIHVQPEINLQTKKPFGVDISPEEGLKEGQLDTQTGLFYQVTASDPQADSYNCDSVHSGQVSVSYTLTSVASPASPPPATISVQAAADPVVMAQTVKQPPLDLLSSSLAEAQINLDSYNEEDEEDGEYEEEDDIELDIPPGDGQLKSSAPSVTHISTDPSVSTRPGMAEVLREETAKDGTRILTVSNPASSQQESLLAHSNHLVSLPSQLTRSSAISSTTSSSPFVAVQEVMRTPLLKAPTNIISVLPQAQITLSHKPSQPQSNVLPIAVSVDKSPSIITLKIDELTPKAGIDEPVIVNSVVDSLTTPSGDACVVQAETCVSLQPDDNGSTADSDLDTASSDGHITSDPTGLLRSSKRKRKHPSGVDETMQSATGSWVKTAFSLLMKVARFKGSPRDRSDIPAAEWFTFPVDSVDAPDYYTVIQNPMDFSTMRKKLETGQYSSFEEFQADMELIQTNCYLYNSEGTKVRRDCDEVMTYYKLELSKLQEKQVKAFSNTASPIKKVRLAEEKSQTAI</sequence>
<feature type="region of interest" description="Disordered" evidence="5">
    <location>
        <begin position="1112"/>
        <end position="1159"/>
    </location>
</feature>
<dbReference type="OrthoDB" id="10035579at2759"/>
<dbReference type="PRINTS" id="PR00503">
    <property type="entry name" value="BROMODOMAIN"/>
</dbReference>
<dbReference type="OMA" id="SWFLRPV"/>
<feature type="domain" description="Bromo" evidence="6">
    <location>
        <begin position="1188"/>
        <end position="1258"/>
    </location>
</feature>
<feature type="compositionally biased region" description="Low complexity" evidence="5">
    <location>
        <begin position="1119"/>
        <end position="1131"/>
    </location>
</feature>
<proteinExistence type="predicted"/>
<dbReference type="GO" id="GO:0005654">
    <property type="term" value="C:nucleoplasm"/>
    <property type="evidence" value="ECO:0007669"/>
    <property type="project" value="TreeGrafter"/>
</dbReference>
<keyword evidence="8" id="KW-1185">Reference proteome</keyword>
<dbReference type="SUPFAM" id="SSF47370">
    <property type="entry name" value="Bromodomain"/>
    <property type="match status" value="1"/>
</dbReference>
<evidence type="ECO:0000256" key="3">
    <source>
        <dbReference type="ARBA" id="ARBA00023242"/>
    </source>
</evidence>
<accession>A0A9W2YZG0</accession>
<dbReference type="CDD" id="cd04369">
    <property type="entry name" value="Bromodomain"/>
    <property type="match status" value="1"/>
</dbReference>
<evidence type="ECO:0000259" key="6">
    <source>
        <dbReference type="PROSITE" id="PS50014"/>
    </source>
</evidence>
<dbReference type="Proteomes" id="UP001165740">
    <property type="component" value="Chromosome 15"/>
</dbReference>
<protein>
    <submittedName>
        <fullName evidence="9 10">BRCA2-interacting transcriptional repressor EMSY-like isoform X1</fullName>
    </submittedName>
</protein>
<dbReference type="Pfam" id="PF00439">
    <property type="entry name" value="Bromodomain"/>
    <property type="match status" value="1"/>
</dbReference>
<keyword evidence="3" id="KW-0539">Nucleus</keyword>
<dbReference type="InterPro" id="IPR005491">
    <property type="entry name" value="ENT_dom"/>
</dbReference>
<evidence type="ECO:0000313" key="8">
    <source>
        <dbReference type="Proteomes" id="UP001165740"/>
    </source>
</evidence>
<feature type="domain" description="ENT" evidence="7">
    <location>
        <begin position="13"/>
        <end position="97"/>
    </location>
</feature>
<dbReference type="Pfam" id="PF03735">
    <property type="entry name" value="ENT"/>
    <property type="match status" value="1"/>
</dbReference>
<feature type="compositionally biased region" description="Polar residues" evidence="5">
    <location>
        <begin position="934"/>
        <end position="952"/>
    </location>
</feature>
<dbReference type="PROSITE" id="PS51138">
    <property type="entry name" value="ENT"/>
    <property type="match status" value="1"/>
</dbReference>
<dbReference type="InterPro" id="IPR036142">
    <property type="entry name" value="ENT_dom-like_sf"/>
</dbReference>
<evidence type="ECO:0000256" key="5">
    <source>
        <dbReference type="SAM" id="MobiDB-lite"/>
    </source>
</evidence>
<dbReference type="RefSeq" id="XP_055868093.1">
    <property type="nucleotide sequence ID" value="XM_056012118.1"/>
</dbReference>
<dbReference type="InterPro" id="IPR001487">
    <property type="entry name" value="Bromodomain"/>
</dbReference>
<dbReference type="Gene3D" id="1.10.1240.40">
    <property type="entry name" value="ENT domain"/>
    <property type="match status" value="1"/>
</dbReference>
<dbReference type="RefSeq" id="XP_055868094.1">
    <property type="nucleotide sequence ID" value="XM_056012119.1"/>
</dbReference>
<feature type="compositionally biased region" description="Low complexity" evidence="5">
    <location>
        <begin position="180"/>
        <end position="197"/>
    </location>
</feature>
<dbReference type="SMART" id="SM01191">
    <property type="entry name" value="ENT"/>
    <property type="match status" value="1"/>
</dbReference>
<dbReference type="PANTHER" id="PTHR16500:SF3">
    <property type="entry name" value="BRCA2-INTERACTING TRANSCRIPTIONAL REPRESSOR EMSY"/>
    <property type="match status" value="1"/>
</dbReference>
<feature type="region of interest" description="Disordered" evidence="5">
    <location>
        <begin position="120"/>
        <end position="206"/>
    </location>
</feature>
<evidence type="ECO:0000259" key="7">
    <source>
        <dbReference type="PROSITE" id="PS51138"/>
    </source>
</evidence>
<evidence type="ECO:0000256" key="2">
    <source>
        <dbReference type="ARBA" id="ARBA00023117"/>
    </source>
</evidence>
<feature type="compositionally biased region" description="Polar residues" evidence="5">
    <location>
        <begin position="150"/>
        <end position="164"/>
    </location>
</feature>
<dbReference type="PROSITE" id="PS50014">
    <property type="entry name" value="BROMODOMAIN_2"/>
    <property type="match status" value="1"/>
</dbReference>
<feature type="compositionally biased region" description="Acidic residues" evidence="5">
    <location>
        <begin position="907"/>
        <end position="925"/>
    </location>
</feature>
<evidence type="ECO:0000256" key="4">
    <source>
        <dbReference type="PROSITE-ProRule" id="PRU00035"/>
    </source>
</evidence>
<organism evidence="8 9">
    <name type="scientific">Biomphalaria glabrata</name>
    <name type="common">Bloodfluke planorb</name>
    <name type="synonym">Freshwater snail</name>
    <dbReference type="NCBI Taxonomy" id="6526"/>
    <lineage>
        <taxon>Eukaryota</taxon>
        <taxon>Metazoa</taxon>
        <taxon>Spiralia</taxon>
        <taxon>Lophotrochozoa</taxon>
        <taxon>Mollusca</taxon>
        <taxon>Gastropoda</taxon>
        <taxon>Heterobranchia</taxon>
        <taxon>Euthyneura</taxon>
        <taxon>Panpulmonata</taxon>
        <taxon>Hygrophila</taxon>
        <taxon>Lymnaeoidea</taxon>
        <taxon>Planorbidae</taxon>
        <taxon>Biomphalaria</taxon>
    </lineage>
</organism>
<dbReference type="SUPFAM" id="SSF158639">
    <property type="entry name" value="ENT-like"/>
    <property type="match status" value="1"/>
</dbReference>
<feature type="region of interest" description="Disordered" evidence="5">
    <location>
        <begin position="906"/>
        <end position="954"/>
    </location>
</feature>
<dbReference type="GeneID" id="106076365"/>
<dbReference type="SMART" id="SM00297">
    <property type="entry name" value="BROMO"/>
    <property type="match status" value="1"/>
</dbReference>
<evidence type="ECO:0000256" key="1">
    <source>
        <dbReference type="ARBA" id="ARBA00004123"/>
    </source>
</evidence>